<evidence type="ECO:0000256" key="3">
    <source>
        <dbReference type="ARBA" id="ARBA00022692"/>
    </source>
</evidence>
<keyword evidence="10" id="KW-1185">Reference proteome</keyword>
<dbReference type="Gene3D" id="1.20.1250.20">
    <property type="entry name" value="MFS general substrate transporter like domains"/>
    <property type="match status" value="1"/>
</dbReference>
<feature type="transmembrane region" description="Helical" evidence="7">
    <location>
        <begin position="381"/>
        <end position="400"/>
    </location>
</feature>
<evidence type="ECO:0000256" key="2">
    <source>
        <dbReference type="ARBA" id="ARBA00022448"/>
    </source>
</evidence>
<dbReference type="InterPro" id="IPR036259">
    <property type="entry name" value="MFS_trans_sf"/>
</dbReference>
<comment type="subcellular location">
    <subcellularLocation>
        <location evidence="1">Membrane</location>
        <topology evidence="1">Multi-pass membrane protein</topology>
    </subcellularLocation>
</comment>
<gene>
    <name evidence="9" type="ORF">UCREL1_5437</name>
</gene>
<dbReference type="PROSITE" id="PS50850">
    <property type="entry name" value="MFS"/>
    <property type="match status" value="1"/>
</dbReference>
<feature type="compositionally biased region" description="Low complexity" evidence="6">
    <location>
        <begin position="17"/>
        <end position="38"/>
    </location>
</feature>
<feature type="transmembrane region" description="Helical" evidence="7">
    <location>
        <begin position="192"/>
        <end position="215"/>
    </location>
</feature>
<dbReference type="EMBL" id="KB706407">
    <property type="protein sequence ID" value="EMR67581.1"/>
    <property type="molecule type" value="Genomic_DNA"/>
</dbReference>
<feature type="transmembrane region" description="Helical" evidence="7">
    <location>
        <begin position="260"/>
        <end position="282"/>
    </location>
</feature>
<dbReference type="AlphaFoldDB" id="M7TCH8"/>
<protein>
    <submittedName>
        <fullName evidence="9">Putative mfs transporter protein</fullName>
    </submittedName>
</protein>
<dbReference type="GO" id="GO:0016020">
    <property type="term" value="C:membrane"/>
    <property type="evidence" value="ECO:0007669"/>
    <property type="project" value="UniProtKB-SubCell"/>
</dbReference>
<evidence type="ECO:0000256" key="5">
    <source>
        <dbReference type="ARBA" id="ARBA00023136"/>
    </source>
</evidence>
<feature type="domain" description="Major facilitator superfamily (MFS) profile" evidence="8">
    <location>
        <begin position="101"/>
        <end position="517"/>
    </location>
</feature>
<reference evidence="10" key="1">
    <citation type="journal article" date="2013" name="Genome Announc.">
        <title>Draft genome sequence of the grapevine dieback fungus Eutypa lata UCR-EL1.</title>
        <authorList>
            <person name="Blanco-Ulate B."/>
            <person name="Rolshausen P.E."/>
            <person name="Cantu D."/>
        </authorList>
    </citation>
    <scope>NUCLEOTIDE SEQUENCE [LARGE SCALE GENOMIC DNA]</scope>
    <source>
        <strain evidence="10">UCR-EL1</strain>
    </source>
</reference>
<feature type="transmembrane region" description="Helical" evidence="7">
    <location>
        <begin position="347"/>
        <end position="369"/>
    </location>
</feature>
<organism evidence="9 10">
    <name type="scientific">Eutypa lata (strain UCR-EL1)</name>
    <name type="common">Grapevine dieback disease fungus</name>
    <name type="synonym">Eutypa armeniacae</name>
    <dbReference type="NCBI Taxonomy" id="1287681"/>
    <lineage>
        <taxon>Eukaryota</taxon>
        <taxon>Fungi</taxon>
        <taxon>Dikarya</taxon>
        <taxon>Ascomycota</taxon>
        <taxon>Pezizomycotina</taxon>
        <taxon>Sordariomycetes</taxon>
        <taxon>Xylariomycetidae</taxon>
        <taxon>Xylariales</taxon>
        <taxon>Diatrypaceae</taxon>
        <taxon>Eutypa</taxon>
    </lineage>
</organism>
<keyword evidence="4 7" id="KW-1133">Transmembrane helix</keyword>
<dbReference type="OMA" id="TWMAIDR"/>
<evidence type="ECO:0000313" key="9">
    <source>
        <dbReference type="EMBL" id="EMR67581.1"/>
    </source>
</evidence>
<feature type="transmembrane region" description="Helical" evidence="7">
    <location>
        <begin position="167"/>
        <end position="186"/>
    </location>
</feature>
<evidence type="ECO:0000313" key="10">
    <source>
        <dbReference type="Proteomes" id="UP000012174"/>
    </source>
</evidence>
<feature type="transmembrane region" description="Helical" evidence="7">
    <location>
        <begin position="407"/>
        <end position="426"/>
    </location>
</feature>
<keyword evidence="2" id="KW-0813">Transport</keyword>
<dbReference type="eggNOG" id="KOG2533">
    <property type="taxonomic scope" value="Eukaryota"/>
</dbReference>
<evidence type="ECO:0000256" key="4">
    <source>
        <dbReference type="ARBA" id="ARBA00022989"/>
    </source>
</evidence>
<name>M7TCH8_EUTLA</name>
<dbReference type="KEGG" id="ela:UCREL1_5437"/>
<feature type="transmembrane region" description="Helical" evidence="7">
    <location>
        <begin position="141"/>
        <end position="160"/>
    </location>
</feature>
<feature type="transmembrane region" description="Helical" evidence="7">
    <location>
        <begin position="438"/>
        <end position="461"/>
    </location>
</feature>
<dbReference type="OrthoDB" id="2985014at2759"/>
<proteinExistence type="predicted"/>
<evidence type="ECO:0000259" key="8">
    <source>
        <dbReference type="PROSITE" id="PS50850"/>
    </source>
</evidence>
<keyword evidence="5 7" id="KW-0472">Membrane</keyword>
<dbReference type="GO" id="GO:0022857">
    <property type="term" value="F:transmembrane transporter activity"/>
    <property type="evidence" value="ECO:0007669"/>
    <property type="project" value="InterPro"/>
</dbReference>
<evidence type="ECO:0000256" key="6">
    <source>
        <dbReference type="SAM" id="MobiDB-lite"/>
    </source>
</evidence>
<feature type="transmembrane region" description="Helical" evidence="7">
    <location>
        <begin position="97"/>
        <end position="114"/>
    </location>
</feature>
<dbReference type="HOGENOM" id="CLU_001265_0_1_1"/>
<dbReference type="InterPro" id="IPR020846">
    <property type="entry name" value="MFS_dom"/>
</dbReference>
<dbReference type="InterPro" id="IPR011701">
    <property type="entry name" value="MFS"/>
</dbReference>
<evidence type="ECO:0000256" key="7">
    <source>
        <dbReference type="SAM" id="Phobius"/>
    </source>
</evidence>
<sequence>MASQVIETLAVASAAVPTKAAAQLTDNPGNGTGTNSTTEKSSVINVKEEGHHVSRSNKSPDPEDPSDGLFHQHIDRDGQQVLVTWAKDEERRVVRKADFLFLPLFALMFTWMAIDRTNVSGVLTSTFLKDTSMTRDEANTGVSLLWFGIVLLEIPSNIILHRIGPHVWIPAQVIVWGLIEVLQMYVRNAGGWYAARLFLGLAESGFIPGSLYILSRWYTQDELAKRTAVFFFGPSVSAAFGSLISAGALRIEGASGLYGWQWIFVICGVSTIAVGVLAFAFIPKSPHHTGYLFGGLVPWRGWLSQREADVFVARIIRADPKKGQAATMSIKLKDITDVLLDWRTWPYLLVCLSGLQSVNGLSTWGATIIQSLGFTSIRANLLSAPAPILAAFGGLALASYVDRYKRFGYAIMFAAVWTMAGLIALYNLPVITEASWSFYAALVVTVAAPTWQPLNVTWLSLNSATPQKRAIAYAVYSRFSKYGHVASPVLEEIRSDEVAQLVVLIWAGRMETKYSEE</sequence>
<dbReference type="Pfam" id="PF07690">
    <property type="entry name" value="MFS_1"/>
    <property type="match status" value="1"/>
</dbReference>
<dbReference type="PANTHER" id="PTHR43791">
    <property type="entry name" value="PERMEASE-RELATED"/>
    <property type="match status" value="1"/>
</dbReference>
<keyword evidence="3 7" id="KW-0812">Transmembrane</keyword>
<accession>M7TCH8</accession>
<feature type="transmembrane region" description="Helical" evidence="7">
    <location>
        <begin position="227"/>
        <end position="248"/>
    </location>
</feature>
<dbReference type="PANTHER" id="PTHR43791:SF32">
    <property type="entry name" value="MAJOR FACILITATOR SUPERFAMILY (MFS) PROFILE DOMAIN-CONTAINING PROTEIN"/>
    <property type="match status" value="1"/>
</dbReference>
<feature type="region of interest" description="Disordered" evidence="6">
    <location>
        <begin position="17"/>
        <end position="71"/>
    </location>
</feature>
<dbReference type="SUPFAM" id="SSF103473">
    <property type="entry name" value="MFS general substrate transporter"/>
    <property type="match status" value="1"/>
</dbReference>
<dbReference type="Proteomes" id="UP000012174">
    <property type="component" value="Unassembled WGS sequence"/>
</dbReference>
<evidence type="ECO:0000256" key="1">
    <source>
        <dbReference type="ARBA" id="ARBA00004141"/>
    </source>
</evidence>